<sequence length="69" mass="7895">MSHNQKVAFWSIFIMFGVGATASLYPQGAFDNITLGGSIFMVIFYLIVAIFIRKFVKSNPKDIDKWFQK</sequence>
<evidence type="ECO:0000313" key="2">
    <source>
        <dbReference type="EMBL" id="SEL88188.1"/>
    </source>
</evidence>
<dbReference type="Proteomes" id="UP000199297">
    <property type="component" value="Unassembled WGS sequence"/>
</dbReference>
<keyword evidence="3" id="KW-1185">Reference proteome</keyword>
<name>A0A1H7TUI9_9GAMM</name>
<feature type="transmembrane region" description="Helical" evidence="1">
    <location>
        <begin position="7"/>
        <end position="27"/>
    </location>
</feature>
<evidence type="ECO:0000256" key="1">
    <source>
        <dbReference type="SAM" id="Phobius"/>
    </source>
</evidence>
<accession>A0A1H7TUI9</accession>
<evidence type="ECO:0000313" key="3">
    <source>
        <dbReference type="Proteomes" id="UP000199297"/>
    </source>
</evidence>
<keyword evidence="1" id="KW-0812">Transmembrane</keyword>
<dbReference type="AlphaFoldDB" id="A0A1H7TUI9"/>
<dbReference type="EMBL" id="FOBI01000029">
    <property type="protein sequence ID" value="SEL88188.1"/>
    <property type="molecule type" value="Genomic_DNA"/>
</dbReference>
<feature type="transmembrane region" description="Helical" evidence="1">
    <location>
        <begin position="33"/>
        <end position="52"/>
    </location>
</feature>
<organism evidence="2 3">
    <name type="scientific">Colwellia chukchiensis</name>
    <dbReference type="NCBI Taxonomy" id="641665"/>
    <lineage>
        <taxon>Bacteria</taxon>
        <taxon>Pseudomonadati</taxon>
        <taxon>Pseudomonadota</taxon>
        <taxon>Gammaproteobacteria</taxon>
        <taxon>Alteromonadales</taxon>
        <taxon>Colwelliaceae</taxon>
        <taxon>Colwellia</taxon>
    </lineage>
</organism>
<keyword evidence="1" id="KW-1133">Transmembrane helix</keyword>
<gene>
    <name evidence="2" type="ORF">SAMN05216262_1293</name>
</gene>
<protein>
    <submittedName>
        <fullName evidence="2">Uncharacterized protein</fullName>
    </submittedName>
</protein>
<dbReference type="OrthoDB" id="6402530at2"/>
<keyword evidence="1" id="KW-0472">Membrane</keyword>
<dbReference type="RefSeq" id="WP_085285914.1">
    <property type="nucleotide sequence ID" value="NZ_FOBI01000029.1"/>
</dbReference>
<proteinExistence type="predicted"/>
<reference evidence="3" key="1">
    <citation type="submission" date="2016-10" db="EMBL/GenBank/DDBJ databases">
        <authorList>
            <person name="Varghese N."/>
            <person name="Submissions S."/>
        </authorList>
    </citation>
    <scope>NUCLEOTIDE SEQUENCE [LARGE SCALE GENOMIC DNA]</scope>
    <source>
        <strain evidence="3">CGMCC 1.9127</strain>
    </source>
</reference>